<dbReference type="HOGENOM" id="CLU_019414_0_1_11"/>
<dbReference type="EMBL" id="CP001778">
    <property type="protein sequence ID" value="ADD44701.1"/>
    <property type="molecule type" value="Genomic_DNA"/>
</dbReference>
<accession>D3QAQ5</accession>
<dbReference type="PRINTS" id="PR00412">
    <property type="entry name" value="EPOXHYDRLASE"/>
</dbReference>
<dbReference type="SUPFAM" id="SSF53474">
    <property type="entry name" value="alpha/beta-Hydrolases"/>
    <property type="match status" value="1"/>
</dbReference>
<evidence type="ECO:0000313" key="5">
    <source>
        <dbReference type="EMBL" id="ADD44701.1"/>
    </source>
</evidence>
<dbReference type="Gene3D" id="3.40.50.1820">
    <property type="entry name" value="alpha/beta hydrolase"/>
    <property type="match status" value="1"/>
</dbReference>
<evidence type="ECO:0000313" key="6">
    <source>
        <dbReference type="Proteomes" id="UP000000844"/>
    </source>
</evidence>
<dbReference type="InterPro" id="IPR010497">
    <property type="entry name" value="Epoxide_hydro_N"/>
</dbReference>
<dbReference type="OrthoDB" id="4654311at2"/>
<dbReference type="eggNOG" id="COG0596">
    <property type="taxonomic scope" value="Bacteria"/>
</dbReference>
<dbReference type="PANTHER" id="PTHR21661">
    <property type="entry name" value="EPOXIDE HYDROLASE 1-RELATED"/>
    <property type="match status" value="1"/>
</dbReference>
<dbReference type="Proteomes" id="UP000000844">
    <property type="component" value="Chromosome"/>
</dbReference>
<dbReference type="AlphaFoldDB" id="D3QAQ5"/>
<protein>
    <submittedName>
        <fullName evidence="5">Epoxide hydrolase domain protein</fullName>
    </submittedName>
</protein>
<dbReference type="GO" id="GO:0004301">
    <property type="term" value="F:epoxide hydrolase activity"/>
    <property type="evidence" value="ECO:0007669"/>
    <property type="project" value="TreeGrafter"/>
</dbReference>
<dbReference type="RefSeq" id="WP_013020272.1">
    <property type="nucleotide sequence ID" value="NC_013947.1"/>
</dbReference>
<dbReference type="GO" id="GO:0097176">
    <property type="term" value="P:epoxide metabolic process"/>
    <property type="evidence" value="ECO:0007669"/>
    <property type="project" value="TreeGrafter"/>
</dbReference>
<name>D3QAQ5_STANL</name>
<evidence type="ECO:0000256" key="3">
    <source>
        <dbReference type="ARBA" id="ARBA00022801"/>
    </source>
</evidence>
<reference evidence="5 6" key="1">
    <citation type="journal article" date="2009" name="Stand. Genomic Sci.">
        <title>Complete genome sequence of Stackebrandtia nassauensis type strain (LLR-40K-21).</title>
        <authorList>
            <person name="Munk C."/>
            <person name="Lapidus A."/>
            <person name="Copeland A."/>
            <person name="Jando M."/>
            <person name="Mayilraj S."/>
            <person name="Glavina Del Rio T."/>
            <person name="Nolan M."/>
            <person name="Chen F."/>
            <person name="Lucas S."/>
            <person name="Tice H."/>
            <person name="Cheng J.F."/>
            <person name="Han C."/>
            <person name="Detter J.C."/>
            <person name="Bruce D."/>
            <person name="Goodwin L."/>
            <person name="Chain P."/>
            <person name="Pitluck S."/>
            <person name="Goker M."/>
            <person name="Ovchinikova G."/>
            <person name="Pati A."/>
            <person name="Ivanova N."/>
            <person name="Mavromatis K."/>
            <person name="Chen A."/>
            <person name="Palaniappan K."/>
            <person name="Land M."/>
            <person name="Hauser L."/>
            <person name="Chang Y.J."/>
            <person name="Jeffries C.D."/>
            <person name="Bristow J."/>
            <person name="Eisen J.A."/>
            <person name="Markowitz V."/>
            <person name="Hugenholtz P."/>
            <person name="Kyrpides N.C."/>
            <person name="Klenk H.P."/>
        </authorList>
    </citation>
    <scope>NUCLEOTIDE SEQUENCE [LARGE SCALE GENOMIC DNA]</scope>
    <source>
        <strain evidence="6">DSM 44728 / CIP 108903 / NRRL B-16338 / NBRC 102104 / LLR-40K-21</strain>
    </source>
</reference>
<gene>
    <name evidence="5" type="ordered locus">Snas_5065</name>
</gene>
<keyword evidence="6" id="KW-1185">Reference proteome</keyword>
<organism evidence="5 6">
    <name type="scientific">Stackebrandtia nassauensis (strain DSM 44728 / CIP 108903 / NRRL B-16338 / NBRC 102104 / LLR-40K-21)</name>
    <dbReference type="NCBI Taxonomy" id="446470"/>
    <lineage>
        <taxon>Bacteria</taxon>
        <taxon>Bacillati</taxon>
        <taxon>Actinomycetota</taxon>
        <taxon>Actinomycetes</taxon>
        <taxon>Glycomycetales</taxon>
        <taxon>Glycomycetaceae</taxon>
        <taxon>Stackebrandtia</taxon>
    </lineage>
</organism>
<proteinExistence type="inferred from homology"/>
<dbReference type="PIRSF" id="PIRSF001112">
    <property type="entry name" value="Epoxide_hydrolase"/>
    <property type="match status" value="1"/>
</dbReference>
<dbReference type="KEGG" id="sna:Snas_5065"/>
<dbReference type="Pfam" id="PF06441">
    <property type="entry name" value="EHN"/>
    <property type="match status" value="1"/>
</dbReference>
<keyword evidence="2" id="KW-0058">Aromatic hydrocarbons catabolism</keyword>
<comment type="similarity">
    <text evidence="1">Belongs to the peptidase S33 family.</text>
</comment>
<sequence>MTTAITPFRVDIPQADLDDLADRLDRARWPQEPAESGSHYGIPRSRVTALAEYWRTDFDWRAVETALNAHPQFTTEIDGQNIHFIHVRAADPDALPLILTHGWPGSVIEFLDVIEPLSRDFQLVIPSIPGFGFSGPTSQPGWDVARVARAWAELMRRLGYERYGAQGGDWGSAISRVLGDLEPERVVGVHLNYLTMPPPPGGPGELSGEDTRRLDGVREYLANQPVQRTVHSIAPQLVGYGLNDSPIGLLAWLLDRFDAWADPASKLSPDKILADVSLYWLTGTAASAPRIHRDSPPGPLPCPVPLGVAVFAREITLPIRSFAEAVYDIRHWREYDHGGHFAAMEVPELFTADVREFFGSIR</sequence>
<dbReference type="InterPro" id="IPR029058">
    <property type="entry name" value="AB_hydrolase_fold"/>
</dbReference>
<dbReference type="InterPro" id="IPR016292">
    <property type="entry name" value="Epoxide_hydrolase"/>
</dbReference>
<evidence type="ECO:0000256" key="1">
    <source>
        <dbReference type="ARBA" id="ARBA00010088"/>
    </source>
</evidence>
<dbReference type="InterPro" id="IPR000639">
    <property type="entry name" value="Epox_hydrolase-like"/>
</dbReference>
<feature type="domain" description="Epoxide hydrolase N-terminal" evidence="4">
    <location>
        <begin position="5"/>
        <end position="110"/>
    </location>
</feature>
<evidence type="ECO:0000259" key="4">
    <source>
        <dbReference type="Pfam" id="PF06441"/>
    </source>
</evidence>
<dbReference type="PANTHER" id="PTHR21661:SF35">
    <property type="entry name" value="EPOXIDE HYDROLASE"/>
    <property type="match status" value="1"/>
</dbReference>
<evidence type="ECO:0000256" key="2">
    <source>
        <dbReference type="ARBA" id="ARBA00022797"/>
    </source>
</evidence>
<keyword evidence="3 5" id="KW-0378">Hydrolase</keyword>